<gene>
    <name evidence="1" type="primary">RvY_00905</name>
    <name evidence="1" type="synonym">RvY_00905.1</name>
    <name evidence="1" type="ORF">RvY_00905-1</name>
</gene>
<reference evidence="1 2" key="1">
    <citation type="journal article" date="2016" name="Nat. Commun.">
        <title>Extremotolerant tardigrade genome and improved radiotolerance of human cultured cells by tardigrade-unique protein.</title>
        <authorList>
            <person name="Hashimoto T."/>
            <person name="Horikawa D.D."/>
            <person name="Saito Y."/>
            <person name="Kuwahara H."/>
            <person name="Kozuka-Hata H."/>
            <person name="Shin-I T."/>
            <person name="Minakuchi Y."/>
            <person name="Ohishi K."/>
            <person name="Motoyama A."/>
            <person name="Aizu T."/>
            <person name="Enomoto A."/>
            <person name="Kondo K."/>
            <person name="Tanaka S."/>
            <person name="Hara Y."/>
            <person name="Koshikawa S."/>
            <person name="Sagara H."/>
            <person name="Miura T."/>
            <person name="Yokobori S."/>
            <person name="Miyagawa K."/>
            <person name="Suzuki Y."/>
            <person name="Kubo T."/>
            <person name="Oyama M."/>
            <person name="Kohara Y."/>
            <person name="Fujiyama A."/>
            <person name="Arakawa K."/>
            <person name="Katayama T."/>
            <person name="Toyoda A."/>
            <person name="Kunieda T."/>
        </authorList>
    </citation>
    <scope>NUCLEOTIDE SEQUENCE [LARGE SCALE GENOMIC DNA]</scope>
    <source>
        <strain evidence="1 2">YOKOZUNA-1</strain>
    </source>
</reference>
<sequence length="111" mass="12216">MQQEHGRVRQRGEVDVRKGSNVFSKFLSADPPANGHEDRTMVYRCTHTACTTDLTGGHSPKHQGSDIWTAVGSISEDTHGQLGQAIQTNLQTSRSSSSIFPPYRLENYSAV</sequence>
<evidence type="ECO:0000313" key="1">
    <source>
        <dbReference type="EMBL" id="GAU88158.1"/>
    </source>
</evidence>
<proteinExistence type="predicted"/>
<comment type="caution">
    <text evidence="1">The sequence shown here is derived from an EMBL/GenBank/DDBJ whole genome shotgun (WGS) entry which is preliminary data.</text>
</comment>
<organism evidence="1 2">
    <name type="scientific">Ramazzottius varieornatus</name>
    <name type="common">Water bear</name>
    <name type="synonym">Tardigrade</name>
    <dbReference type="NCBI Taxonomy" id="947166"/>
    <lineage>
        <taxon>Eukaryota</taxon>
        <taxon>Metazoa</taxon>
        <taxon>Ecdysozoa</taxon>
        <taxon>Tardigrada</taxon>
        <taxon>Eutardigrada</taxon>
        <taxon>Parachela</taxon>
        <taxon>Hypsibioidea</taxon>
        <taxon>Ramazzottiidae</taxon>
        <taxon>Ramazzottius</taxon>
    </lineage>
</organism>
<dbReference type="EMBL" id="BDGG01000001">
    <property type="protein sequence ID" value="GAU88158.1"/>
    <property type="molecule type" value="Genomic_DNA"/>
</dbReference>
<dbReference type="Proteomes" id="UP000186922">
    <property type="component" value="Unassembled WGS sequence"/>
</dbReference>
<name>A0A1D1UPS4_RAMVA</name>
<keyword evidence="2" id="KW-1185">Reference proteome</keyword>
<evidence type="ECO:0000313" key="2">
    <source>
        <dbReference type="Proteomes" id="UP000186922"/>
    </source>
</evidence>
<dbReference type="AlphaFoldDB" id="A0A1D1UPS4"/>
<protein>
    <submittedName>
        <fullName evidence="1">Uncharacterized protein</fullName>
    </submittedName>
</protein>
<accession>A0A1D1UPS4</accession>